<keyword evidence="2" id="KW-1185">Reference proteome</keyword>
<name>A0ABQ0WPE3_9LACO</name>
<dbReference type="RefSeq" id="WP_056963687.1">
    <property type="nucleotide sequence ID" value="NZ_BJZI01000017.1"/>
</dbReference>
<evidence type="ECO:0000313" key="1">
    <source>
        <dbReference type="EMBL" id="GEO66952.1"/>
    </source>
</evidence>
<dbReference type="EMBL" id="BJZI01000017">
    <property type="protein sequence ID" value="GEO66952.1"/>
    <property type="molecule type" value="Genomic_DNA"/>
</dbReference>
<sequence>MKKLRLAIFLGITSLFLGIGILSTVNIPEASASHVVHYVPKAYRHTWHGWDGDWITFKKHSLSAGYLEQRNVYAGVGFSRIYSSKHIRVYSDNMPVYDLKLKHFKNKFYRDKQKHWYLTIHALGESGSIQYRK</sequence>
<protein>
    <submittedName>
        <fullName evidence="1">Uncharacterized protein</fullName>
    </submittedName>
</protein>
<dbReference type="Proteomes" id="UP000321691">
    <property type="component" value="Unassembled WGS sequence"/>
</dbReference>
<evidence type="ECO:0000313" key="2">
    <source>
        <dbReference type="Proteomes" id="UP000321691"/>
    </source>
</evidence>
<proteinExistence type="predicted"/>
<organism evidence="1 2">
    <name type="scientific">Levilactobacillus spicheri</name>
    <dbReference type="NCBI Taxonomy" id="216463"/>
    <lineage>
        <taxon>Bacteria</taxon>
        <taxon>Bacillati</taxon>
        <taxon>Bacillota</taxon>
        <taxon>Bacilli</taxon>
        <taxon>Lactobacillales</taxon>
        <taxon>Lactobacillaceae</taxon>
        <taxon>Levilactobacillus</taxon>
    </lineage>
</organism>
<accession>A0ABQ0WPE3</accession>
<gene>
    <name evidence="1" type="ORF">LSP04_13710</name>
</gene>
<reference evidence="1 2" key="1">
    <citation type="submission" date="2019-07" db="EMBL/GenBank/DDBJ databases">
        <title>Whole genome shotgun sequence of Lactobacillus spicheri NBRC 107155.</title>
        <authorList>
            <person name="Hosoyama A."/>
            <person name="Uohara A."/>
            <person name="Ohji S."/>
            <person name="Ichikawa N."/>
        </authorList>
    </citation>
    <scope>NUCLEOTIDE SEQUENCE [LARGE SCALE GENOMIC DNA]</scope>
    <source>
        <strain evidence="1 2">NBRC 107155</strain>
    </source>
</reference>
<comment type="caution">
    <text evidence="1">The sequence shown here is derived from an EMBL/GenBank/DDBJ whole genome shotgun (WGS) entry which is preliminary data.</text>
</comment>